<evidence type="ECO:0000313" key="4">
    <source>
        <dbReference type="Proteomes" id="UP000029015"/>
    </source>
</evidence>
<name>A0A086Z0L7_9BIFI</name>
<dbReference type="SUPFAM" id="SSF55729">
    <property type="entry name" value="Acyl-CoA N-acyltransferases (Nat)"/>
    <property type="match status" value="1"/>
</dbReference>
<evidence type="ECO:0000313" key="3">
    <source>
        <dbReference type="EMBL" id="KFI40067.1"/>
    </source>
</evidence>
<protein>
    <submittedName>
        <fullName evidence="3">GNAT family acetyltransferase</fullName>
    </submittedName>
</protein>
<dbReference type="OrthoDB" id="3242829at2"/>
<sequence>MRLRPYRKHEDDARLLELAELIAVRGNPLGLSMLDYKLFERQLLAEQLMDERKQDDDSIIVAVADSAEELQRIVPPQSSPEPAGSANPPRTKPNPSRVQGQSSRIIGFINLSVRPDPTSGRPCGYISQLCVDQRFQGEGIGKSLLTEAKQWANRNGLFKLTVNLSAANESAISFCEKLGLRLSAVSMEVSCAQPDC</sequence>
<dbReference type="PANTHER" id="PTHR43072:SF60">
    <property type="entry name" value="L-2,4-DIAMINOBUTYRIC ACID ACETYLTRANSFERASE"/>
    <property type="match status" value="1"/>
</dbReference>
<dbReference type="InterPro" id="IPR016181">
    <property type="entry name" value="Acyl_CoA_acyltransferase"/>
</dbReference>
<organism evidence="3 4">
    <name type="scientific">Bifidobacterium actinocoloniiforme DSM 22766</name>
    <dbReference type="NCBI Taxonomy" id="1437605"/>
    <lineage>
        <taxon>Bacteria</taxon>
        <taxon>Bacillati</taxon>
        <taxon>Actinomycetota</taxon>
        <taxon>Actinomycetes</taxon>
        <taxon>Bifidobacteriales</taxon>
        <taxon>Bifidobacteriaceae</taxon>
        <taxon>Bifidobacterium</taxon>
    </lineage>
</organism>
<dbReference type="AlphaFoldDB" id="A0A086Z0L7"/>
<evidence type="ECO:0000259" key="2">
    <source>
        <dbReference type="PROSITE" id="PS51186"/>
    </source>
</evidence>
<feature type="domain" description="N-acetyltransferase" evidence="2">
    <location>
        <begin position="58"/>
        <end position="196"/>
    </location>
</feature>
<dbReference type="PANTHER" id="PTHR43072">
    <property type="entry name" value="N-ACETYLTRANSFERASE"/>
    <property type="match status" value="1"/>
</dbReference>
<dbReference type="Proteomes" id="UP000029015">
    <property type="component" value="Unassembled WGS sequence"/>
</dbReference>
<accession>A0A086Z0L7</accession>
<dbReference type="RefSeq" id="WP_051905268.1">
    <property type="nucleotide sequence ID" value="NZ_CP011786.1"/>
</dbReference>
<dbReference type="EMBL" id="JGYK01000001">
    <property type="protein sequence ID" value="KFI40067.1"/>
    <property type="molecule type" value="Genomic_DNA"/>
</dbReference>
<gene>
    <name evidence="3" type="ORF">BACT_0769</name>
</gene>
<dbReference type="Gene3D" id="3.40.630.30">
    <property type="match status" value="1"/>
</dbReference>
<keyword evidence="3" id="KW-0808">Transferase</keyword>
<reference evidence="3 4" key="1">
    <citation type="submission" date="2014-03" db="EMBL/GenBank/DDBJ databases">
        <title>Genomics of Bifidobacteria.</title>
        <authorList>
            <person name="Ventura M."/>
            <person name="Milani C."/>
            <person name="Lugli G.A."/>
        </authorList>
    </citation>
    <scope>NUCLEOTIDE SEQUENCE [LARGE SCALE GENOMIC DNA]</scope>
    <source>
        <strain evidence="3 4">DSM 22766</strain>
    </source>
</reference>
<comment type="caution">
    <text evidence="3">The sequence shown here is derived from an EMBL/GenBank/DDBJ whole genome shotgun (WGS) entry which is preliminary data.</text>
</comment>
<keyword evidence="4" id="KW-1185">Reference proteome</keyword>
<dbReference type="GO" id="GO:0016747">
    <property type="term" value="F:acyltransferase activity, transferring groups other than amino-acyl groups"/>
    <property type="evidence" value="ECO:0007669"/>
    <property type="project" value="InterPro"/>
</dbReference>
<proteinExistence type="predicted"/>
<evidence type="ECO:0000256" key="1">
    <source>
        <dbReference type="SAM" id="MobiDB-lite"/>
    </source>
</evidence>
<dbReference type="PROSITE" id="PS51186">
    <property type="entry name" value="GNAT"/>
    <property type="match status" value="1"/>
</dbReference>
<feature type="region of interest" description="Disordered" evidence="1">
    <location>
        <begin position="71"/>
        <end position="101"/>
    </location>
</feature>
<dbReference type="InterPro" id="IPR000182">
    <property type="entry name" value="GNAT_dom"/>
</dbReference>
<dbReference type="CDD" id="cd04301">
    <property type="entry name" value="NAT_SF"/>
    <property type="match status" value="1"/>
</dbReference>
<dbReference type="Pfam" id="PF00583">
    <property type="entry name" value="Acetyltransf_1"/>
    <property type="match status" value="1"/>
</dbReference>